<dbReference type="InterPro" id="IPR012902">
    <property type="entry name" value="N_methyl_site"/>
</dbReference>
<dbReference type="AlphaFoldDB" id="A0A6J4PML1"/>
<dbReference type="EMBL" id="CADCUX010000413">
    <property type="protein sequence ID" value="CAA9420176.1"/>
    <property type="molecule type" value="Genomic_DNA"/>
</dbReference>
<accession>A0A6J4PML1</accession>
<sequence>MSRRHRLSGFTLVELLVALFVLSLLAVLSWRGLDGMARAQQQTQARSDEVQALQIGLAQWSADLDAMLQVPQMTALDWNGRVLRLTRRAPPGQSENVVVVGWSRRTTTAGSRWTRWQSPPLTTRGQVEDAWLRADAWAQNQAEDGSAVAVTGLQEWQVFYYRSDAWTNPLSSDATQASPTVPPPASPPAPVTGSRAGQIPDGVRIVLTLAPGQAITGELIRDWVRPTVGGGKS</sequence>
<dbReference type="SUPFAM" id="SSF54523">
    <property type="entry name" value="Pili subunits"/>
    <property type="match status" value="1"/>
</dbReference>
<reference evidence="2" key="1">
    <citation type="submission" date="2020-02" db="EMBL/GenBank/DDBJ databases">
        <authorList>
            <person name="Meier V. D."/>
        </authorList>
    </citation>
    <scope>NUCLEOTIDE SEQUENCE</scope>
    <source>
        <strain evidence="2">AVDCRST_MAG51</strain>
    </source>
</reference>
<dbReference type="NCBIfam" id="TIGR02532">
    <property type="entry name" value="IV_pilin_GFxxxE"/>
    <property type="match status" value="1"/>
</dbReference>
<proteinExistence type="predicted"/>
<dbReference type="PROSITE" id="PS00409">
    <property type="entry name" value="PROKAR_NTER_METHYL"/>
    <property type="match status" value="1"/>
</dbReference>
<organism evidence="2">
    <name type="scientific">uncultured Ramlibacter sp</name>
    <dbReference type="NCBI Taxonomy" id="260755"/>
    <lineage>
        <taxon>Bacteria</taxon>
        <taxon>Pseudomonadati</taxon>
        <taxon>Pseudomonadota</taxon>
        <taxon>Betaproteobacteria</taxon>
        <taxon>Burkholderiales</taxon>
        <taxon>Comamonadaceae</taxon>
        <taxon>Ramlibacter</taxon>
        <taxon>environmental samples</taxon>
    </lineage>
</organism>
<gene>
    <name evidence="2" type="ORF">AVDCRST_MAG51-1957</name>
</gene>
<name>A0A6J4PML1_9BURK</name>
<dbReference type="Pfam" id="PF07963">
    <property type="entry name" value="N_methyl"/>
    <property type="match status" value="1"/>
</dbReference>
<evidence type="ECO:0000256" key="1">
    <source>
        <dbReference type="SAM" id="MobiDB-lite"/>
    </source>
</evidence>
<feature type="compositionally biased region" description="Pro residues" evidence="1">
    <location>
        <begin position="180"/>
        <end position="190"/>
    </location>
</feature>
<evidence type="ECO:0000313" key="2">
    <source>
        <dbReference type="EMBL" id="CAA9420176.1"/>
    </source>
</evidence>
<feature type="region of interest" description="Disordered" evidence="1">
    <location>
        <begin position="171"/>
        <end position="197"/>
    </location>
</feature>
<dbReference type="InterPro" id="IPR045584">
    <property type="entry name" value="Pilin-like"/>
</dbReference>
<protein>
    <submittedName>
        <fullName evidence="2">General secretion pathway protein J</fullName>
    </submittedName>
</protein>